<dbReference type="PANTHER" id="PTHR10587">
    <property type="entry name" value="GLYCOSYL TRANSFERASE-RELATED"/>
    <property type="match status" value="1"/>
</dbReference>
<sequence length="243" mass="27516">MVIIINKKFARLVIAFILITLIITIGFVTLRRGNTEVFSNYNYTTVKPIDRGSEDSKYIAFTCNVDWGNEVLPDILETLDKEKIKITFFITGRWAKQFPDLMQQIVDAGHEIGSHGYQHLDYGSLALDKNEEQIQKADEILSKYTMEKISLFAPPSGSYNENTLIASNKLGYKTILWTIDTIDWRAGSTKDVIIDRVLKKDKFNGAIVLMHPMPETAKALPKLIEAMREKGLEVGRVSDVLAE</sequence>
<gene>
    <name evidence="3" type="ORF">KQI88_13680</name>
</gene>
<keyword evidence="1" id="KW-1133">Transmembrane helix</keyword>
<keyword evidence="1" id="KW-0472">Membrane</keyword>
<keyword evidence="4" id="KW-1185">Reference proteome</keyword>
<evidence type="ECO:0000313" key="3">
    <source>
        <dbReference type="EMBL" id="MBU5677468.1"/>
    </source>
</evidence>
<dbReference type="RefSeq" id="WP_216418238.1">
    <property type="nucleotide sequence ID" value="NZ_JAHLQK010000005.1"/>
</dbReference>
<keyword evidence="1" id="KW-0812">Transmembrane</keyword>
<feature type="transmembrane region" description="Helical" evidence="1">
    <location>
        <begin position="12"/>
        <end position="30"/>
    </location>
</feature>
<name>A0ABS6G4P5_9FIRM</name>
<dbReference type="InterPro" id="IPR002509">
    <property type="entry name" value="NODB_dom"/>
</dbReference>
<dbReference type="Proteomes" id="UP000779508">
    <property type="component" value="Unassembled WGS sequence"/>
</dbReference>
<dbReference type="Pfam" id="PF01522">
    <property type="entry name" value="Polysacc_deac_1"/>
    <property type="match status" value="1"/>
</dbReference>
<protein>
    <submittedName>
        <fullName evidence="3">Polysaccharide deacetylase family protein</fullName>
    </submittedName>
</protein>
<evidence type="ECO:0000256" key="1">
    <source>
        <dbReference type="SAM" id="Phobius"/>
    </source>
</evidence>
<dbReference type="InterPro" id="IPR050248">
    <property type="entry name" value="Polysacc_deacetylase_ArnD"/>
</dbReference>
<dbReference type="EMBL" id="JAHLQK010000005">
    <property type="protein sequence ID" value="MBU5677468.1"/>
    <property type="molecule type" value="Genomic_DNA"/>
</dbReference>
<feature type="domain" description="NodB homology" evidence="2">
    <location>
        <begin position="57"/>
        <end position="235"/>
    </location>
</feature>
<dbReference type="PROSITE" id="PS51677">
    <property type="entry name" value="NODB"/>
    <property type="match status" value="1"/>
</dbReference>
<proteinExistence type="predicted"/>
<reference evidence="3 4" key="1">
    <citation type="submission" date="2021-06" db="EMBL/GenBank/DDBJ databases">
        <authorList>
            <person name="Sun Q."/>
            <person name="Li D."/>
        </authorList>
    </citation>
    <scope>NUCLEOTIDE SEQUENCE [LARGE SCALE GENOMIC DNA]</scope>
    <source>
        <strain evidence="3 4">MSJ-5</strain>
    </source>
</reference>
<comment type="caution">
    <text evidence="3">The sequence shown here is derived from an EMBL/GenBank/DDBJ whole genome shotgun (WGS) entry which is preliminary data.</text>
</comment>
<dbReference type="PANTHER" id="PTHR10587:SF80">
    <property type="entry name" value="CHITOOLIGOSACCHARIDE DEACETYLASE"/>
    <property type="match status" value="1"/>
</dbReference>
<evidence type="ECO:0000313" key="4">
    <source>
        <dbReference type="Proteomes" id="UP000779508"/>
    </source>
</evidence>
<evidence type="ECO:0000259" key="2">
    <source>
        <dbReference type="PROSITE" id="PS51677"/>
    </source>
</evidence>
<dbReference type="CDD" id="cd10950">
    <property type="entry name" value="CE4_BsYlxY_like"/>
    <property type="match status" value="1"/>
</dbReference>
<organism evidence="3 4">
    <name type="scientific">Alkaliphilus flagellatus</name>
    <dbReference type="NCBI Taxonomy" id="2841507"/>
    <lineage>
        <taxon>Bacteria</taxon>
        <taxon>Bacillati</taxon>
        <taxon>Bacillota</taxon>
        <taxon>Clostridia</taxon>
        <taxon>Peptostreptococcales</taxon>
        <taxon>Natronincolaceae</taxon>
        <taxon>Alkaliphilus</taxon>
    </lineage>
</organism>
<accession>A0ABS6G4P5</accession>